<evidence type="ECO:0000256" key="6">
    <source>
        <dbReference type="ARBA" id="ARBA00022982"/>
    </source>
</evidence>
<dbReference type="InterPro" id="IPR004462">
    <property type="entry name" value="Desulfoferrodoxin_N"/>
</dbReference>
<dbReference type="Gene3D" id="2.60.40.730">
    <property type="entry name" value="SOR catalytic domain"/>
    <property type="match status" value="1"/>
</dbReference>
<dbReference type="EMBL" id="DVML01000025">
    <property type="protein sequence ID" value="HIU22875.1"/>
    <property type="molecule type" value="Genomic_DNA"/>
</dbReference>
<dbReference type="SUPFAM" id="SSF57802">
    <property type="entry name" value="Rubredoxin-like"/>
    <property type="match status" value="1"/>
</dbReference>
<dbReference type="InterPro" id="IPR051233">
    <property type="entry name" value="Desulfoferrodoxin_SOR"/>
</dbReference>
<evidence type="ECO:0000313" key="14">
    <source>
        <dbReference type="Proteomes" id="UP000824087"/>
    </source>
</evidence>
<name>A0A9D1HX52_9BACT</name>
<evidence type="ECO:0000256" key="7">
    <source>
        <dbReference type="ARBA" id="ARBA00023004"/>
    </source>
</evidence>
<organism evidence="13 14">
    <name type="scientific">Candidatus Fimihabitans intestinipullorum</name>
    <dbReference type="NCBI Taxonomy" id="2840820"/>
    <lineage>
        <taxon>Bacteria</taxon>
        <taxon>Bacillati</taxon>
        <taxon>Mycoplasmatota</taxon>
        <taxon>Mycoplasmatota incertae sedis</taxon>
        <taxon>Candidatus Fimihabitans</taxon>
    </lineage>
</organism>
<gene>
    <name evidence="13" type="ORF">IAD49_04770</name>
</gene>
<evidence type="ECO:0000313" key="13">
    <source>
        <dbReference type="EMBL" id="HIU22875.1"/>
    </source>
</evidence>
<feature type="domain" description="Desulfoferrodoxin N-terminal" evidence="12">
    <location>
        <begin position="4"/>
        <end position="33"/>
    </location>
</feature>
<evidence type="ECO:0000256" key="10">
    <source>
        <dbReference type="ARBA" id="ARBA00047448"/>
    </source>
</evidence>
<reference evidence="13" key="2">
    <citation type="journal article" date="2021" name="PeerJ">
        <title>Extensive microbial diversity within the chicken gut microbiome revealed by metagenomics and culture.</title>
        <authorList>
            <person name="Gilroy R."/>
            <person name="Ravi A."/>
            <person name="Getino M."/>
            <person name="Pursley I."/>
            <person name="Horton D.L."/>
            <person name="Alikhan N.F."/>
            <person name="Baker D."/>
            <person name="Gharbi K."/>
            <person name="Hall N."/>
            <person name="Watson M."/>
            <person name="Adriaenssens E.M."/>
            <person name="Foster-Nyarko E."/>
            <person name="Jarju S."/>
            <person name="Secka A."/>
            <person name="Antonio M."/>
            <person name="Oren A."/>
            <person name="Chaudhuri R.R."/>
            <person name="La Ragione R."/>
            <person name="Hildebrand F."/>
            <person name="Pallen M.J."/>
        </authorList>
    </citation>
    <scope>NUCLEOTIDE SEQUENCE</scope>
    <source>
        <strain evidence="13">CHK197-8231</strain>
    </source>
</reference>
<comment type="catalytic activity">
    <reaction evidence="10">
        <text>reduced [rubredoxin] + superoxide + 2 H(+) = oxidized [rubredoxin] + H2O2</text>
        <dbReference type="Rhea" id="RHEA:21324"/>
        <dbReference type="Rhea" id="RHEA-COMP:10302"/>
        <dbReference type="Rhea" id="RHEA-COMP:10303"/>
        <dbReference type="ChEBI" id="CHEBI:15378"/>
        <dbReference type="ChEBI" id="CHEBI:16240"/>
        <dbReference type="ChEBI" id="CHEBI:18421"/>
        <dbReference type="ChEBI" id="CHEBI:29033"/>
        <dbReference type="ChEBI" id="CHEBI:29034"/>
        <dbReference type="EC" id="1.15.1.2"/>
    </reaction>
</comment>
<dbReference type="GO" id="GO:0005506">
    <property type="term" value="F:iron ion binding"/>
    <property type="evidence" value="ECO:0007669"/>
    <property type="project" value="InterPro"/>
</dbReference>
<dbReference type="NCBIfam" id="TIGR00332">
    <property type="entry name" value="neela_ferrous"/>
    <property type="match status" value="1"/>
</dbReference>
<feature type="domain" description="Desulfoferrodoxin ferrous iron-binding" evidence="11">
    <location>
        <begin position="39"/>
        <end position="122"/>
    </location>
</feature>
<keyword evidence="4" id="KW-0813">Transport</keyword>
<evidence type="ECO:0000259" key="12">
    <source>
        <dbReference type="Pfam" id="PF06397"/>
    </source>
</evidence>
<dbReference type="SUPFAM" id="SSF49367">
    <property type="entry name" value="Superoxide reductase-like"/>
    <property type="match status" value="1"/>
</dbReference>
<dbReference type="EC" id="1.15.1.2" evidence="2"/>
<sequence>MVKFYRCNHCGNIVMMVHDSKVPMMCCGEKMTELVAGSTDAAVEKHVPVVDIKSNSVEVSVGSVMHPMEEEHYIMWIYLETNRGGQIKYLNPGEDAMATFLLNDEKPKVVYAYCNLHGLWKKEI</sequence>
<evidence type="ECO:0000256" key="2">
    <source>
        <dbReference type="ARBA" id="ARBA00012679"/>
    </source>
</evidence>
<dbReference type="PANTHER" id="PTHR36541">
    <property type="entry name" value="SUPEROXIDE REDUCTASE-RELATED"/>
    <property type="match status" value="1"/>
</dbReference>
<evidence type="ECO:0000256" key="1">
    <source>
        <dbReference type="ARBA" id="ARBA00005941"/>
    </source>
</evidence>
<comment type="caution">
    <text evidence="13">The sequence shown here is derived from an EMBL/GenBank/DDBJ whole genome shotgun (WGS) entry which is preliminary data.</text>
</comment>
<evidence type="ECO:0000256" key="4">
    <source>
        <dbReference type="ARBA" id="ARBA00022448"/>
    </source>
</evidence>
<dbReference type="Pfam" id="PF01880">
    <property type="entry name" value="Desulfoferrodox"/>
    <property type="match status" value="1"/>
</dbReference>
<dbReference type="Proteomes" id="UP000824087">
    <property type="component" value="Unassembled WGS sequence"/>
</dbReference>
<evidence type="ECO:0000256" key="8">
    <source>
        <dbReference type="ARBA" id="ARBA00024690"/>
    </source>
</evidence>
<evidence type="ECO:0000256" key="9">
    <source>
        <dbReference type="ARBA" id="ARBA00031398"/>
    </source>
</evidence>
<reference evidence="13" key="1">
    <citation type="submission" date="2020-10" db="EMBL/GenBank/DDBJ databases">
        <authorList>
            <person name="Gilroy R."/>
        </authorList>
    </citation>
    <scope>NUCLEOTIDE SEQUENCE</scope>
    <source>
        <strain evidence="13">CHK197-8231</strain>
    </source>
</reference>
<dbReference type="InterPro" id="IPR002742">
    <property type="entry name" value="Desulfoferrodoxin_Fe-bd_dom"/>
</dbReference>
<dbReference type="Pfam" id="PF06397">
    <property type="entry name" value="Desulfoferrod_N"/>
    <property type="match status" value="1"/>
</dbReference>
<protein>
    <recommendedName>
        <fullName evidence="3">Desulfoferrodoxin</fullName>
        <ecNumber evidence="2">1.15.1.2</ecNumber>
    </recommendedName>
    <alternativeName>
        <fullName evidence="9">Superoxide reductase</fullName>
    </alternativeName>
</protein>
<comment type="similarity">
    <text evidence="1">Belongs to the desulfoferrodoxin family.</text>
</comment>
<proteinExistence type="inferred from homology"/>
<keyword evidence="6" id="KW-0249">Electron transport</keyword>
<comment type="function">
    <text evidence="8">Catalyzes the one-electron reduction of superoxide anion radical to hydrogen peroxide at a nonheme ferrous iron center. Plays a fundamental role in case of oxidative stress via its superoxide detoxification activity.</text>
</comment>
<accession>A0A9D1HX52</accession>
<evidence type="ECO:0000256" key="3">
    <source>
        <dbReference type="ARBA" id="ARBA00014839"/>
    </source>
</evidence>
<keyword evidence="7" id="KW-0408">Iron</keyword>
<dbReference type="GO" id="GO:0050605">
    <property type="term" value="F:superoxide reductase activity"/>
    <property type="evidence" value="ECO:0007669"/>
    <property type="project" value="UniProtKB-EC"/>
</dbReference>
<evidence type="ECO:0000256" key="5">
    <source>
        <dbReference type="ARBA" id="ARBA00022723"/>
    </source>
</evidence>
<evidence type="ECO:0000259" key="11">
    <source>
        <dbReference type="Pfam" id="PF01880"/>
    </source>
</evidence>
<dbReference type="PANTHER" id="PTHR36541:SF1">
    <property type="entry name" value="SUPEROXIDE REDUCTASE-RELATED"/>
    <property type="match status" value="1"/>
</dbReference>
<dbReference type="InterPro" id="IPR036073">
    <property type="entry name" value="Desulfoferrodoxin_Fe-bd_dom_sf"/>
</dbReference>
<dbReference type="AlphaFoldDB" id="A0A9D1HX52"/>
<keyword evidence="5" id="KW-0479">Metal-binding</keyword>